<evidence type="ECO:0000313" key="5">
    <source>
        <dbReference type="EMBL" id="TFY68998.1"/>
    </source>
</evidence>
<dbReference type="Proteomes" id="UP000298390">
    <property type="component" value="Unassembled WGS sequence"/>
</dbReference>
<evidence type="ECO:0000256" key="1">
    <source>
        <dbReference type="ARBA" id="ARBA00004123"/>
    </source>
</evidence>
<dbReference type="Gene3D" id="4.10.240.10">
    <property type="entry name" value="Zn(2)-C6 fungal-type DNA-binding domain"/>
    <property type="match status" value="1"/>
</dbReference>
<dbReference type="GO" id="GO:0005634">
    <property type="term" value="C:nucleus"/>
    <property type="evidence" value="ECO:0007669"/>
    <property type="project" value="UniProtKB-SubCell"/>
</dbReference>
<dbReference type="STRING" id="34475.A0A4Y9Z539"/>
<sequence length="376" mass="41833">MSLSTDSHSPPLQFKGEIMDFDLGIEVDHRKRRRNRTTQSCLNCHTSKRKCDRKRPCQRCIQLGLVNHYACVEVSLAKKNHQTGLCVYEVDDPALRDDPNIDETTRLRNRIAELESLVRELRGKPHPRWAEPNYCDGDANEKWHSRSSKRSLTLPHPRSGDGLTVGATSSVKSEQPADFSRHQLYSLGSTSPGSPDSHEAVSASQAYYRGYAQQNPHDESAMYYSSSSSSSPMGYDNGGFAGAVERGPLHTPFIYQVLDADRRGPALTSQLRTASHILRQLPEHHAHHDCRVLSRIVELDDIMHGGGSNYMADSTYDTAVPSSADSDIMSPTSASASSQSSLNTPLQEWSTMEAQNAYEYYPVATADYQKAYHLAT</sequence>
<dbReference type="PANTHER" id="PTHR31001:SF81">
    <property type="entry name" value="ZN(II)2CYS6 TRANSCRIPTION FACTOR"/>
    <property type="match status" value="1"/>
</dbReference>
<name>A0A4Y9Z539_9APHY</name>
<dbReference type="EMBL" id="SEKV01000018">
    <property type="protein sequence ID" value="TFY68998.1"/>
    <property type="molecule type" value="Genomic_DNA"/>
</dbReference>
<dbReference type="AlphaFoldDB" id="A0A4Y9Z539"/>
<comment type="subcellular location">
    <subcellularLocation>
        <location evidence="1">Nucleus</location>
    </subcellularLocation>
</comment>
<dbReference type="GO" id="GO:0008270">
    <property type="term" value="F:zinc ion binding"/>
    <property type="evidence" value="ECO:0007669"/>
    <property type="project" value="InterPro"/>
</dbReference>
<dbReference type="InterPro" id="IPR001138">
    <property type="entry name" value="Zn2Cys6_DnaBD"/>
</dbReference>
<organism evidence="5 6">
    <name type="scientific">Rhodofomes roseus</name>
    <dbReference type="NCBI Taxonomy" id="34475"/>
    <lineage>
        <taxon>Eukaryota</taxon>
        <taxon>Fungi</taxon>
        <taxon>Dikarya</taxon>
        <taxon>Basidiomycota</taxon>
        <taxon>Agaricomycotina</taxon>
        <taxon>Agaricomycetes</taxon>
        <taxon>Polyporales</taxon>
        <taxon>Rhodofomes</taxon>
    </lineage>
</organism>
<evidence type="ECO:0000313" key="6">
    <source>
        <dbReference type="Proteomes" id="UP000298390"/>
    </source>
</evidence>
<dbReference type="SUPFAM" id="SSF57701">
    <property type="entry name" value="Zn2/Cys6 DNA-binding domain"/>
    <property type="match status" value="1"/>
</dbReference>
<dbReference type="GO" id="GO:0000981">
    <property type="term" value="F:DNA-binding transcription factor activity, RNA polymerase II-specific"/>
    <property type="evidence" value="ECO:0007669"/>
    <property type="project" value="InterPro"/>
</dbReference>
<dbReference type="CDD" id="cd00067">
    <property type="entry name" value="GAL4"/>
    <property type="match status" value="1"/>
</dbReference>
<proteinExistence type="predicted"/>
<feature type="compositionally biased region" description="Low complexity" evidence="3">
    <location>
        <begin position="330"/>
        <end position="342"/>
    </location>
</feature>
<evidence type="ECO:0000259" key="4">
    <source>
        <dbReference type="PROSITE" id="PS50048"/>
    </source>
</evidence>
<dbReference type="PANTHER" id="PTHR31001">
    <property type="entry name" value="UNCHARACTERIZED TRANSCRIPTIONAL REGULATORY PROTEIN"/>
    <property type="match status" value="1"/>
</dbReference>
<protein>
    <recommendedName>
        <fullName evidence="4">Zn(2)-C6 fungal-type domain-containing protein</fullName>
    </recommendedName>
</protein>
<accession>A0A4Y9Z539</accession>
<feature type="domain" description="Zn(2)-C6 fungal-type" evidence="4">
    <location>
        <begin position="40"/>
        <end position="73"/>
    </location>
</feature>
<reference evidence="5 6" key="1">
    <citation type="submission" date="2019-01" db="EMBL/GenBank/DDBJ databases">
        <title>Genome sequencing of the rare red list fungi Fomitopsis rosea.</title>
        <authorList>
            <person name="Buettner E."/>
            <person name="Kellner H."/>
        </authorList>
    </citation>
    <scope>NUCLEOTIDE SEQUENCE [LARGE SCALE GENOMIC DNA]</scope>
    <source>
        <strain evidence="5 6">DSM 105464</strain>
    </source>
</reference>
<dbReference type="SMART" id="SM00066">
    <property type="entry name" value="GAL4"/>
    <property type="match status" value="1"/>
</dbReference>
<comment type="caution">
    <text evidence="5">The sequence shown here is derived from an EMBL/GenBank/DDBJ whole genome shotgun (WGS) entry which is preliminary data.</text>
</comment>
<gene>
    <name evidence="5" type="ORF">EVJ58_g664</name>
</gene>
<keyword evidence="2" id="KW-0539">Nucleus</keyword>
<dbReference type="PROSITE" id="PS50048">
    <property type="entry name" value="ZN2_CY6_FUNGAL_2"/>
    <property type="match status" value="1"/>
</dbReference>
<feature type="region of interest" description="Disordered" evidence="3">
    <location>
        <begin position="128"/>
        <end position="178"/>
    </location>
</feature>
<dbReference type="InterPro" id="IPR036864">
    <property type="entry name" value="Zn2-C6_fun-type_DNA-bd_sf"/>
</dbReference>
<dbReference type="Pfam" id="PF00172">
    <property type="entry name" value="Zn_clus"/>
    <property type="match status" value="1"/>
</dbReference>
<evidence type="ECO:0000256" key="2">
    <source>
        <dbReference type="ARBA" id="ARBA00023242"/>
    </source>
</evidence>
<evidence type="ECO:0000256" key="3">
    <source>
        <dbReference type="SAM" id="MobiDB-lite"/>
    </source>
</evidence>
<feature type="region of interest" description="Disordered" evidence="3">
    <location>
        <begin position="321"/>
        <end position="342"/>
    </location>
</feature>
<dbReference type="InterPro" id="IPR050613">
    <property type="entry name" value="Sec_Metabolite_Reg"/>
</dbReference>